<comment type="caution">
    <text evidence="6">The sequence shown here is derived from an EMBL/GenBank/DDBJ whole genome shotgun (WGS) entry which is preliminary data.</text>
</comment>
<keyword evidence="3" id="KW-0479">Metal-binding</keyword>
<dbReference type="GO" id="GO:0046872">
    <property type="term" value="F:metal ion binding"/>
    <property type="evidence" value="ECO:0007669"/>
    <property type="project" value="UniProtKB-KW"/>
</dbReference>
<keyword evidence="7" id="KW-1185">Reference proteome</keyword>
<evidence type="ECO:0000313" key="7">
    <source>
        <dbReference type="Proteomes" id="UP000813444"/>
    </source>
</evidence>
<accession>A0A8K0WN01</accession>
<dbReference type="Proteomes" id="UP000813444">
    <property type="component" value="Unassembled WGS sequence"/>
</dbReference>
<gene>
    <name evidence="6" type="ORF">B0I35DRAFT_439367</name>
</gene>
<keyword evidence="5" id="KW-0456">Lyase</keyword>
<organism evidence="6 7">
    <name type="scientific">Stachybotrys elegans</name>
    <dbReference type="NCBI Taxonomy" id="80388"/>
    <lineage>
        <taxon>Eukaryota</taxon>
        <taxon>Fungi</taxon>
        <taxon>Dikarya</taxon>
        <taxon>Ascomycota</taxon>
        <taxon>Pezizomycotina</taxon>
        <taxon>Sordariomycetes</taxon>
        <taxon>Hypocreomycetidae</taxon>
        <taxon>Hypocreales</taxon>
        <taxon>Stachybotryaceae</taxon>
        <taxon>Stachybotrys</taxon>
    </lineage>
</organism>
<evidence type="ECO:0000256" key="2">
    <source>
        <dbReference type="ARBA" id="ARBA00022617"/>
    </source>
</evidence>
<protein>
    <submittedName>
        <fullName evidence="6">Heme-containing dehydratase-domain containing protein</fullName>
    </submittedName>
</protein>
<dbReference type="OrthoDB" id="3465714at2759"/>
<keyword evidence="2" id="KW-0349">Heme</keyword>
<name>A0A8K0WN01_9HYPO</name>
<dbReference type="InterPro" id="IPR025702">
    <property type="entry name" value="OXD"/>
</dbReference>
<dbReference type="EMBL" id="JAGPNK010000012">
    <property type="protein sequence ID" value="KAH7310580.1"/>
    <property type="molecule type" value="Genomic_DNA"/>
</dbReference>
<dbReference type="GO" id="GO:0016829">
    <property type="term" value="F:lyase activity"/>
    <property type="evidence" value="ECO:0007669"/>
    <property type="project" value="UniProtKB-KW"/>
</dbReference>
<proteinExistence type="predicted"/>
<reference evidence="6" key="1">
    <citation type="journal article" date="2021" name="Nat. Commun.">
        <title>Genetic determinants of endophytism in the Arabidopsis root mycobiome.</title>
        <authorList>
            <person name="Mesny F."/>
            <person name="Miyauchi S."/>
            <person name="Thiergart T."/>
            <person name="Pickel B."/>
            <person name="Atanasova L."/>
            <person name="Karlsson M."/>
            <person name="Huettel B."/>
            <person name="Barry K.W."/>
            <person name="Haridas S."/>
            <person name="Chen C."/>
            <person name="Bauer D."/>
            <person name="Andreopoulos W."/>
            <person name="Pangilinan J."/>
            <person name="LaButti K."/>
            <person name="Riley R."/>
            <person name="Lipzen A."/>
            <person name="Clum A."/>
            <person name="Drula E."/>
            <person name="Henrissat B."/>
            <person name="Kohler A."/>
            <person name="Grigoriev I.V."/>
            <person name="Martin F.M."/>
            <person name="Hacquard S."/>
        </authorList>
    </citation>
    <scope>NUCLEOTIDE SEQUENCE</scope>
    <source>
        <strain evidence="6">MPI-CAGE-CH-0235</strain>
    </source>
</reference>
<evidence type="ECO:0000313" key="6">
    <source>
        <dbReference type="EMBL" id="KAH7310580.1"/>
    </source>
</evidence>
<evidence type="ECO:0000256" key="3">
    <source>
        <dbReference type="ARBA" id="ARBA00022723"/>
    </source>
</evidence>
<dbReference type="Pfam" id="PF13816">
    <property type="entry name" value="Dehydratase_hem"/>
    <property type="match status" value="1"/>
</dbReference>
<dbReference type="AlphaFoldDB" id="A0A8K0WN01"/>
<keyword evidence="4" id="KW-0408">Iron</keyword>
<comment type="cofactor">
    <cofactor evidence="1">
        <name>heme b</name>
        <dbReference type="ChEBI" id="CHEBI:60344"/>
    </cofactor>
</comment>
<evidence type="ECO:0000256" key="4">
    <source>
        <dbReference type="ARBA" id="ARBA00023004"/>
    </source>
</evidence>
<sequence>MTRDGVQAKSRMTLLADSSIYTNNTYPRLTRHRNSYPSYPNTCLRRQSERTLHSSPHASINMIRSRFRTDHHFTVSIFGCQYHADEPNPDKAALISRFDALIQPAALRVEELGQNDLPSKIWMSYWDSPQSFKAWWERPEVQEFWVTLPLDSAGFWRETVSLPATRAMYMCNKWEPTGFGNCGELIDLTERFGYWGSYRSRMTAQEDKFATSLEAVPPPKAQTGEIRAGRTKITSFPDNLCVVVEGQDYSAVSGKEKKYWDDNFDGLAKQWITNVMKGGPSRGLVSARACHSFGGGKVPDASHVDGANGTSHNGDSGKAYFPGLDYKRQAQILFWLDLSKMERMGREDKGHVKLRREFLAAYGPGGDMFGGELMLWVDLGVLKGEEMDAEYVGCYEGTGFLAYDGHPSFKSEAVEGKVKLPVFFDTPIESKPEEW</sequence>
<evidence type="ECO:0000256" key="5">
    <source>
        <dbReference type="ARBA" id="ARBA00023239"/>
    </source>
</evidence>
<evidence type="ECO:0000256" key="1">
    <source>
        <dbReference type="ARBA" id="ARBA00001970"/>
    </source>
</evidence>